<comment type="caution">
    <text evidence="2">The sequence shown here is derived from an EMBL/GenBank/DDBJ whole genome shotgun (WGS) entry which is preliminary data.</text>
</comment>
<feature type="domain" description="NodB homology" evidence="1">
    <location>
        <begin position="61"/>
        <end position="242"/>
    </location>
</feature>
<dbReference type="CDD" id="cd10948">
    <property type="entry name" value="CE4_BsPdaA_like"/>
    <property type="match status" value="1"/>
</dbReference>
<protein>
    <submittedName>
        <fullName evidence="2">Delta-lactam-biosynthetic de-N-acetylase</fullName>
    </submittedName>
</protein>
<name>A0A1E7DPR0_9BACI</name>
<dbReference type="SUPFAM" id="SSF88713">
    <property type="entry name" value="Glycoside hydrolase/deacetylase"/>
    <property type="match status" value="1"/>
</dbReference>
<gene>
    <name evidence="2" type="ORF">BA724_03445</name>
</gene>
<dbReference type="GO" id="GO:0016020">
    <property type="term" value="C:membrane"/>
    <property type="evidence" value="ECO:0007669"/>
    <property type="project" value="TreeGrafter"/>
</dbReference>
<accession>A0A1E7DPR0</accession>
<dbReference type="InterPro" id="IPR002509">
    <property type="entry name" value="NODB_dom"/>
</dbReference>
<evidence type="ECO:0000313" key="3">
    <source>
        <dbReference type="Proteomes" id="UP000095658"/>
    </source>
</evidence>
<dbReference type="NCBIfam" id="TIGR02884">
    <property type="entry name" value="spore_pdaA"/>
    <property type="match status" value="1"/>
</dbReference>
<dbReference type="GO" id="GO:0005975">
    <property type="term" value="P:carbohydrate metabolic process"/>
    <property type="evidence" value="ECO:0007669"/>
    <property type="project" value="InterPro"/>
</dbReference>
<proteinExistence type="predicted"/>
<evidence type="ECO:0000313" key="2">
    <source>
        <dbReference type="EMBL" id="OES45077.1"/>
    </source>
</evidence>
<sequence>MKQFILFVIFLFMLPVIAVSSEAVHWGFQKGSDGQQAEAGGQLDEMLKEYDSFYKGSPKKKVVYLTFDNGYENGHTKTILDTLKKEKVPAAFFVTGHYVESAPELLKRMVKEGHIIGNHSWHHYDLTTVPGSTVVEEFKLVEKQVAKVTGQKKTKYVRPPRGIFSENVLKTAQKAGYTHAMWSLAYVDWYADKPKGKQYAYDEIMEQIHPGAVIMLHSVSKDNAEALPDVIRDLKKKGYKFKSLDHLAGA</sequence>
<dbReference type="Proteomes" id="UP000095658">
    <property type="component" value="Unassembled WGS sequence"/>
</dbReference>
<dbReference type="RefSeq" id="WP_069937959.1">
    <property type="nucleotide sequence ID" value="NZ_MAMP01000020.1"/>
</dbReference>
<evidence type="ECO:0000259" key="1">
    <source>
        <dbReference type="PROSITE" id="PS51677"/>
    </source>
</evidence>
<dbReference type="GO" id="GO:0016810">
    <property type="term" value="F:hydrolase activity, acting on carbon-nitrogen (but not peptide) bonds"/>
    <property type="evidence" value="ECO:0007669"/>
    <property type="project" value="InterPro"/>
</dbReference>
<dbReference type="STRING" id="1714016.BA724_03445"/>
<dbReference type="InterPro" id="IPR014235">
    <property type="entry name" value="Spore_PdaA"/>
</dbReference>
<dbReference type="PANTHER" id="PTHR10587">
    <property type="entry name" value="GLYCOSYL TRANSFERASE-RELATED"/>
    <property type="match status" value="1"/>
</dbReference>
<keyword evidence="3" id="KW-1185">Reference proteome</keyword>
<dbReference type="PANTHER" id="PTHR10587:SF78">
    <property type="entry name" value="PEPTIDOGLYCAN-N-ACETYLMURAMIC ACID DEACETYLASE PDAA"/>
    <property type="match status" value="1"/>
</dbReference>
<dbReference type="InterPro" id="IPR011330">
    <property type="entry name" value="Glyco_hydro/deAcase_b/a-brl"/>
</dbReference>
<dbReference type="Pfam" id="PF01522">
    <property type="entry name" value="Polysacc_deac_1"/>
    <property type="match status" value="1"/>
</dbReference>
<dbReference type="AlphaFoldDB" id="A0A1E7DPR0"/>
<reference evidence="2 3" key="1">
    <citation type="submission" date="2016-06" db="EMBL/GenBank/DDBJ databases">
        <title>Domibacillus iocasae genome sequencing.</title>
        <authorList>
            <person name="Verma A."/>
            <person name="Pal Y."/>
            <person name="Ojha A.K."/>
            <person name="Krishnamurthi S."/>
        </authorList>
    </citation>
    <scope>NUCLEOTIDE SEQUENCE [LARGE SCALE GENOMIC DNA]</scope>
    <source>
        <strain evidence="2 3">DSM 29979</strain>
    </source>
</reference>
<organism evidence="2 3">
    <name type="scientific">Domibacillus iocasae</name>
    <dbReference type="NCBI Taxonomy" id="1714016"/>
    <lineage>
        <taxon>Bacteria</taxon>
        <taxon>Bacillati</taxon>
        <taxon>Bacillota</taxon>
        <taxon>Bacilli</taxon>
        <taxon>Bacillales</taxon>
        <taxon>Bacillaceae</taxon>
        <taxon>Domibacillus</taxon>
    </lineage>
</organism>
<dbReference type="PROSITE" id="PS51677">
    <property type="entry name" value="NODB"/>
    <property type="match status" value="1"/>
</dbReference>
<dbReference type="InterPro" id="IPR050248">
    <property type="entry name" value="Polysacc_deacetylase_ArnD"/>
</dbReference>
<dbReference type="EMBL" id="MAMP01000020">
    <property type="protein sequence ID" value="OES45077.1"/>
    <property type="molecule type" value="Genomic_DNA"/>
</dbReference>
<dbReference type="OrthoDB" id="9812065at2"/>
<dbReference type="Gene3D" id="3.20.20.370">
    <property type="entry name" value="Glycoside hydrolase/deacetylase"/>
    <property type="match status" value="1"/>
</dbReference>